<dbReference type="InterPro" id="IPR014914">
    <property type="entry name" value="RES_dom"/>
</dbReference>
<evidence type="ECO:0000313" key="2">
    <source>
        <dbReference type="EMBL" id="ABI55848.1"/>
    </source>
</evidence>
<dbReference type="Pfam" id="PF08808">
    <property type="entry name" value="RES"/>
    <property type="match status" value="1"/>
</dbReference>
<organism evidence="2 3">
    <name type="scientific">Alkalilimnicola ehrlichii (strain ATCC BAA-1101 / DSM 17681 / MLHE-1)</name>
    <dbReference type="NCBI Taxonomy" id="187272"/>
    <lineage>
        <taxon>Bacteria</taxon>
        <taxon>Pseudomonadati</taxon>
        <taxon>Pseudomonadota</taxon>
        <taxon>Gammaproteobacteria</taxon>
        <taxon>Chromatiales</taxon>
        <taxon>Ectothiorhodospiraceae</taxon>
        <taxon>Alkalilimnicola</taxon>
    </lineage>
</organism>
<evidence type="ECO:0000313" key="3">
    <source>
        <dbReference type="Proteomes" id="UP000001962"/>
    </source>
</evidence>
<feature type="domain" description="RES" evidence="1">
    <location>
        <begin position="23"/>
        <end position="146"/>
    </location>
</feature>
<dbReference type="KEGG" id="aeh:Mlg_0494"/>
<dbReference type="AlphaFoldDB" id="Q0ABD9"/>
<dbReference type="HOGENOM" id="CLU_133611_0_1_6"/>
<proteinExistence type="predicted"/>
<dbReference type="OrthoDB" id="9789501at2"/>
<gene>
    <name evidence="2" type="ordered locus">Mlg_0494</name>
</gene>
<dbReference type="RefSeq" id="WP_011628243.1">
    <property type="nucleotide sequence ID" value="NC_008340.1"/>
</dbReference>
<evidence type="ECO:0000259" key="1">
    <source>
        <dbReference type="SMART" id="SM00953"/>
    </source>
</evidence>
<protein>
    <recommendedName>
        <fullName evidence="1">RES domain-containing protein</fullName>
    </recommendedName>
</protein>
<dbReference type="EMBL" id="CP000453">
    <property type="protein sequence ID" value="ABI55848.1"/>
    <property type="molecule type" value="Genomic_DNA"/>
</dbReference>
<dbReference type="SMART" id="SM00953">
    <property type="entry name" value="RES"/>
    <property type="match status" value="1"/>
</dbReference>
<keyword evidence="3" id="KW-1185">Reference proteome</keyword>
<reference evidence="3" key="1">
    <citation type="submission" date="2006-08" db="EMBL/GenBank/DDBJ databases">
        <title>Complete sequence of Alkalilimnicola ehrilichei MLHE-1.</title>
        <authorList>
            <person name="Copeland A."/>
            <person name="Lucas S."/>
            <person name="Lapidus A."/>
            <person name="Barry K."/>
            <person name="Detter J.C."/>
            <person name="Glavina del Rio T."/>
            <person name="Hammon N."/>
            <person name="Israni S."/>
            <person name="Dalin E."/>
            <person name="Tice H."/>
            <person name="Pitluck S."/>
            <person name="Sims D."/>
            <person name="Brettin T."/>
            <person name="Bruce D."/>
            <person name="Han C."/>
            <person name="Tapia R."/>
            <person name="Gilna P."/>
            <person name="Schmutz J."/>
            <person name="Larimer F."/>
            <person name="Land M."/>
            <person name="Hauser L."/>
            <person name="Kyrpides N."/>
            <person name="Mikhailova N."/>
            <person name="Oremland R.S."/>
            <person name="Hoeft S.E."/>
            <person name="Switzer-Blum J."/>
            <person name="Kulp T."/>
            <person name="King G."/>
            <person name="Tabita R."/>
            <person name="Witte B."/>
            <person name="Santini J.M."/>
            <person name="Basu P."/>
            <person name="Hollibaugh J.T."/>
            <person name="Xie G."/>
            <person name="Stolz J.F."/>
            <person name="Richardson P."/>
        </authorList>
    </citation>
    <scope>NUCLEOTIDE SEQUENCE [LARGE SCALE GENOMIC DNA]</scope>
    <source>
        <strain evidence="3">ATCC BAA-1101 / DSM 17681 / MLHE-1</strain>
    </source>
</reference>
<dbReference type="Proteomes" id="UP000001962">
    <property type="component" value="Chromosome"/>
</dbReference>
<accession>Q0ABD9</accession>
<sequence>MAQRLDRTLTAYRIGDPTGEFPIFDATGSTRHPGRWNDAETPVIYAGEHYSTAMLEKLAHADGLMPPDQHFIQITLPRGLSYEMVTKDHLPDWAAPDCVAAREYGVRWVAEQRSVVLFVPSFVARVEHNVLINPEHREFGKIETSIPHPVWWDRRLFGTD</sequence>
<name>Q0ABD9_ALKEH</name>
<dbReference type="eggNOG" id="COG5654">
    <property type="taxonomic scope" value="Bacteria"/>
</dbReference>